<evidence type="ECO:0000313" key="2">
    <source>
        <dbReference type="Proteomes" id="UP000805193"/>
    </source>
</evidence>
<accession>A0AC60Q4H3</accession>
<name>A0AC60Q4H3_IXOPE</name>
<comment type="caution">
    <text evidence="1">The sequence shown here is derived from an EMBL/GenBank/DDBJ whole genome shotgun (WGS) entry which is preliminary data.</text>
</comment>
<keyword evidence="2" id="KW-1185">Reference proteome</keyword>
<organism evidence="1 2">
    <name type="scientific">Ixodes persulcatus</name>
    <name type="common">Taiga tick</name>
    <dbReference type="NCBI Taxonomy" id="34615"/>
    <lineage>
        <taxon>Eukaryota</taxon>
        <taxon>Metazoa</taxon>
        <taxon>Ecdysozoa</taxon>
        <taxon>Arthropoda</taxon>
        <taxon>Chelicerata</taxon>
        <taxon>Arachnida</taxon>
        <taxon>Acari</taxon>
        <taxon>Parasitiformes</taxon>
        <taxon>Ixodida</taxon>
        <taxon>Ixodoidea</taxon>
        <taxon>Ixodidae</taxon>
        <taxon>Ixodinae</taxon>
        <taxon>Ixodes</taxon>
    </lineage>
</organism>
<proteinExistence type="predicted"/>
<sequence>MSDVTTPLAGAASSKSAPAPRDGLGDRTLPGGHFAAGPCRRSGGQMSTYESSINEAPSALADPPPLLADDDSALIPAAFCAPRAKAGSPESRKRNDNLAGRGFKAATPDSQADAPRIPAEVRMRLVPAAGEVCTVNEAVTPCSVDAAGRFVCLKSTTKGQCVDWSSQTRCLGGSGSRFRTLAGCEAMCRAEGPGGCRPPQACLCSGAFRATNYVFDGELQQCRLLPEHRCLDREQGFRDRRRCEETCRVGSGTGGQDGRCQVRPVEGLLRQCRWSDQRFTFYYDAPTKRCRRWDDGACVSGAHALLQDCLAHC</sequence>
<protein>
    <submittedName>
        <fullName evidence="1">Uncharacterized protein</fullName>
    </submittedName>
</protein>
<evidence type="ECO:0000313" key="1">
    <source>
        <dbReference type="EMBL" id="KAG0427718.1"/>
    </source>
</evidence>
<reference evidence="1 2" key="1">
    <citation type="journal article" date="2020" name="Cell">
        <title>Large-Scale Comparative Analyses of Tick Genomes Elucidate Their Genetic Diversity and Vector Capacities.</title>
        <authorList>
            <consortium name="Tick Genome and Microbiome Consortium (TIGMIC)"/>
            <person name="Jia N."/>
            <person name="Wang J."/>
            <person name="Shi W."/>
            <person name="Du L."/>
            <person name="Sun Y."/>
            <person name="Zhan W."/>
            <person name="Jiang J.F."/>
            <person name="Wang Q."/>
            <person name="Zhang B."/>
            <person name="Ji P."/>
            <person name="Bell-Sakyi L."/>
            <person name="Cui X.M."/>
            <person name="Yuan T.T."/>
            <person name="Jiang B.G."/>
            <person name="Yang W.F."/>
            <person name="Lam T.T."/>
            <person name="Chang Q.C."/>
            <person name="Ding S.J."/>
            <person name="Wang X.J."/>
            <person name="Zhu J.G."/>
            <person name="Ruan X.D."/>
            <person name="Zhao L."/>
            <person name="Wei J.T."/>
            <person name="Ye R.Z."/>
            <person name="Que T.C."/>
            <person name="Du C.H."/>
            <person name="Zhou Y.H."/>
            <person name="Cheng J.X."/>
            <person name="Dai P.F."/>
            <person name="Guo W.B."/>
            <person name="Han X.H."/>
            <person name="Huang E.J."/>
            <person name="Li L.F."/>
            <person name="Wei W."/>
            <person name="Gao Y.C."/>
            <person name="Liu J.Z."/>
            <person name="Shao H.Z."/>
            <person name="Wang X."/>
            <person name="Wang C.C."/>
            <person name="Yang T.C."/>
            <person name="Huo Q.B."/>
            <person name="Li W."/>
            <person name="Chen H.Y."/>
            <person name="Chen S.E."/>
            <person name="Zhou L.G."/>
            <person name="Ni X.B."/>
            <person name="Tian J.H."/>
            <person name="Sheng Y."/>
            <person name="Liu T."/>
            <person name="Pan Y.S."/>
            <person name="Xia L.Y."/>
            <person name="Li J."/>
            <person name="Zhao F."/>
            <person name="Cao W.C."/>
        </authorList>
    </citation>
    <scope>NUCLEOTIDE SEQUENCE [LARGE SCALE GENOMIC DNA]</scope>
    <source>
        <strain evidence="1">Iper-2018</strain>
    </source>
</reference>
<gene>
    <name evidence="1" type="ORF">HPB47_025243</name>
</gene>
<dbReference type="EMBL" id="JABSTQ010009598">
    <property type="protein sequence ID" value="KAG0427718.1"/>
    <property type="molecule type" value="Genomic_DNA"/>
</dbReference>
<dbReference type="Proteomes" id="UP000805193">
    <property type="component" value="Unassembled WGS sequence"/>
</dbReference>